<dbReference type="PANTHER" id="PTHR21240:SF28">
    <property type="entry name" value="ISO-OROTATE DECARBOXYLASE (EUROFUNG)"/>
    <property type="match status" value="1"/>
</dbReference>
<keyword evidence="1" id="KW-0456">Lyase</keyword>
<dbReference type="Proteomes" id="UP001165679">
    <property type="component" value="Unassembled WGS sequence"/>
</dbReference>
<reference evidence="4" key="2">
    <citation type="submission" date="2022-10" db="EMBL/GenBank/DDBJ databases">
        <authorList>
            <person name="Trinh H.N."/>
        </authorList>
    </citation>
    <scope>NUCLEOTIDE SEQUENCE</scope>
    <source>
        <strain evidence="4">RN2-1</strain>
    </source>
</reference>
<protein>
    <submittedName>
        <fullName evidence="4">Amidohydrolase</fullName>
    </submittedName>
</protein>
<dbReference type="Gene3D" id="3.20.20.140">
    <property type="entry name" value="Metal-dependent hydrolases"/>
    <property type="match status" value="1"/>
</dbReference>
<evidence type="ECO:0000256" key="1">
    <source>
        <dbReference type="ARBA" id="ARBA00023239"/>
    </source>
</evidence>
<proteinExistence type="predicted"/>
<sequence length="368" mass="41113">MNVQIRETSAVATAASRLAIADCDIHPATRQPSDLHPWLERRWIEHMATFGRPARHGWQSGPAYPKSQPNASRRDAWPPEGGRQGSSLAFMQAQHLDPNNVQHGILNPLGSGQGVQNPDLSTALCSATNDWQLAEWTGKDARLKASVVVNYEDGPAAAAEIRKRAGDRNFVQVLLLTRTAEPLGARRYWPIYEAAAEAGLPVGIHAFGYGGQPITGSGWPSFYIEEMTGHAQTCQAVLTSLVTEGVFARHPKLKVILVEAGFAWAPALAWRLDKTWKRLRAETPHLTRLPSEYIRDHVWWTTQPMEEPEPREHLLDTIGWIGWDRLLFATDYPHWDFDDPTTCLPLKLSEPQRRQFFLANAQAVYGPG</sequence>
<reference evidence="4" key="1">
    <citation type="submission" date="2022-09" db="EMBL/GenBank/DDBJ databases">
        <title>Rhodovastum sp. nov. RN2-1 isolated from soil in Seongnam, South Korea.</title>
        <authorList>
            <person name="Le N.T."/>
        </authorList>
    </citation>
    <scope>NUCLEOTIDE SEQUENCE</scope>
    <source>
        <strain evidence="4">RN2-1</strain>
    </source>
</reference>
<dbReference type="EMBL" id="JAPDNT010000003">
    <property type="protein sequence ID" value="MCW3474308.1"/>
    <property type="molecule type" value="Genomic_DNA"/>
</dbReference>
<organism evidence="4 5">
    <name type="scientific">Limobrevibacterium gyesilva</name>
    <dbReference type="NCBI Taxonomy" id="2991712"/>
    <lineage>
        <taxon>Bacteria</taxon>
        <taxon>Pseudomonadati</taxon>
        <taxon>Pseudomonadota</taxon>
        <taxon>Alphaproteobacteria</taxon>
        <taxon>Acetobacterales</taxon>
        <taxon>Acetobacteraceae</taxon>
        <taxon>Limobrevibacterium</taxon>
    </lineage>
</organism>
<evidence type="ECO:0000313" key="4">
    <source>
        <dbReference type="EMBL" id="MCW3474308.1"/>
    </source>
</evidence>
<dbReference type="InterPro" id="IPR006680">
    <property type="entry name" value="Amidohydro-rel"/>
</dbReference>
<keyword evidence="5" id="KW-1185">Reference proteome</keyword>
<feature type="region of interest" description="Disordered" evidence="2">
    <location>
        <begin position="54"/>
        <end position="85"/>
    </location>
</feature>
<evidence type="ECO:0000256" key="2">
    <source>
        <dbReference type="SAM" id="MobiDB-lite"/>
    </source>
</evidence>
<dbReference type="Pfam" id="PF04909">
    <property type="entry name" value="Amidohydro_2"/>
    <property type="match status" value="1"/>
</dbReference>
<dbReference type="InterPro" id="IPR032466">
    <property type="entry name" value="Metal_Hydrolase"/>
</dbReference>
<feature type="domain" description="Amidohydrolase-related" evidence="3">
    <location>
        <begin position="22"/>
        <end position="366"/>
    </location>
</feature>
<dbReference type="GO" id="GO:0016787">
    <property type="term" value="F:hydrolase activity"/>
    <property type="evidence" value="ECO:0007669"/>
    <property type="project" value="InterPro"/>
</dbReference>
<dbReference type="GO" id="GO:0005737">
    <property type="term" value="C:cytoplasm"/>
    <property type="evidence" value="ECO:0007669"/>
    <property type="project" value="TreeGrafter"/>
</dbReference>
<dbReference type="GO" id="GO:0016831">
    <property type="term" value="F:carboxy-lyase activity"/>
    <property type="evidence" value="ECO:0007669"/>
    <property type="project" value="InterPro"/>
</dbReference>
<dbReference type="AlphaFoldDB" id="A0AA41YPK5"/>
<evidence type="ECO:0000259" key="3">
    <source>
        <dbReference type="Pfam" id="PF04909"/>
    </source>
</evidence>
<name>A0AA41YPK5_9PROT</name>
<accession>A0AA41YPK5</accession>
<dbReference type="InterPro" id="IPR032465">
    <property type="entry name" value="ACMSD"/>
</dbReference>
<comment type="caution">
    <text evidence="4">The sequence shown here is derived from an EMBL/GenBank/DDBJ whole genome shotgun (WGS) entry which is preliminary data.</text>
</comment>
<dbReference type="PANTHER" id="PTHR21240">
    <property type="entry name" value="2-AMINO-3-CARBOXYLMUCONATE-6-SEMIALDEHYDE DECARBOXYLASE"/>
    <property type="match status" value="1"/>
</dbReference>
<dbReference type="SUPFAM" id="SSF51556">
    <property type="entry name" value="Metallo-dependent hydrolases"/>
    <property type="match status" value="1"/>
</dbReference>
<dbReference type="GO" id="GO:0019748">
    <property type="term" value="P:secondary metabolic process"/>
    <property type="evidence" value="ECO:0007669"/>
    <property type="project" value="TreeGrafter"/>
</dbReference>
<evidence type="ECO:0000313" key="5">
    <source>
        <dbReference type="Proteomes" id="UP001165679"/>
    </source>
</evidence>
<gene>
    <name evidence="4" type="ORF">OL599_06915</name>
</gene>
<dbReference type="RefSeq" id="WP_264712934.1">
    <property type="nucleotide sequence ID" value="NZ_JAPDNT010000003.1"/>
</dbReference>